<dbReference type="UniPathway" id="UPA00124"/>
<feature type="active site" description="Proton donor" evidence="5">
    <location>
        <position position="132"/>
    </location>
</feature>
<dbReference type="EC" id="5.1.3.13" evidence="3 7"/>
<sequence>MRFIPLQIAGAFVIELEPMGDARGHFARTYCERTFAAAGLHTHWRQSSLSHNRQRGTLRGMHYQCAPHGEIKLVRCLAGSLFDVICDMRQGSPTYGQWQGVTLTSGAHNGVYLPRGVAHGFQTLEPETVILYQMSDEYAPDATAGFHWCDPAVGIAWPLDEAILSSKDSQLPSLVQARPIGYSFDEAVLAEQGCRELKQ</sequence>
<dbReference type="GO" id="GO:0019305">
    <property type="term" value="P:dTDP-rhamnose biosynthetic process"/>
    <property type="evidence" value="ECO:0007669"/>
    <property type="project" value="UniProtKB-UniRule"/>
</dbReference>
<evidence type="ECO:0000256" key="2">
    <source>
        <dbReference type="ARBA" id="ARBA00001997"/>
    </source>
</evidence>
<name>A0A1S7LJF4_MAGMO</name>
<evidence type="ECO:0000256" key="6">
    <source>
        <dbReference type="PIRSR" id="PIRSR600888-3"/>
    </source>
</evidence>
<comment type="subunit">
    <text evidence="7">Homodimer.</text>
</comment>
<evidence type="ECO:0000256" key="3">
    <source>
        <dbReference type="ARBA" id="ARBA00012098"/>
    </source>
</evidence>
<keyword evidence="7 8" id="KW-0413">Isomerase</keyword>
<feature type="active site" description="Proton acceptor" evidence="5">
    <location>
        <position position="62"/>
    </location>
</feature>
<dbReference type="GO" id="GO:0000271">
    <property type="term" value="P:polysaccharide biosynthetic process"/>
    <property type="evidence" value="ECO:0007669"/>
    <property type="project" value="TreeGrafter"/>
</dbReference>
<dbReference type="Pfam" id="PF00908">
    <property type="entry name" value="dTDP_sugar_isom"/>
    <property type="match status" value="1"/>
</dbReference>
<dbReference type="GO" id="GO:0005829">
    <property type="term" value="C:cytosol"/>
    <property type="evidence" value="ECO:0007669"/>
    <property type="project" value="TreeGrafter"/>
</dbReference>
<dbReference type="InterPro" id="IPR014710">
    <property type="entry name" value="RmlC-like_jellyroll"/>
</dbReference>
<evidence type="ECO:0000256" key="1">
    <source>
        <dbReference type="ARBA" id="ARBA00001298"/>
    </source>
</evidence>
<dbReference type="EMBL" id="LO017727">
    <property type="protein sequence ID" value="CRH06247.1"/>
    <property type="molecule type" value="Genomic_DNA"/>
</dbReference>
<dbReference type="NCBIfam" id="TIGR01221">
    <property type="entry name" value="rmlC"/>
    <property type="match status" value="1"/>
</dbReference>
<dbReference type="InterPro" id="IPR011051">
    <property type="entry name" value="RmlC_Cupin_sf"/>
</dbReference>
<dbReference type="GO" id="GO:0008830">
    <property type="term" value="F:dTDP-4-dehydrorhamnose 3,5-epimerase activity"/>
    <property type="evidence" value="ECO:0007669"/>
    <property type="project" value="UniProtKB-UniRule"/>
</dbReference>
<reference evidence="8" key="1">
    <citation type="submission" date="2015-04" db="EMBL/GenBank/DDBJ databases">
        <authorList>
            <person name="Syromyatnikov M.Y."/>
            <person name="Popov V.N."/>
        </authorList>
    </citation>
    <scope>NUCLEOTIDE SEQUENCE</scope>
    <source>
        <strain evidence="8">MO-1</strain>
    </source>
</reference>
<comment type="pathway">
    <text evidence="7">Carbohydrate biosynthesis; dTDP-L-rhamnose biosynthesis.</text>
</comment>
<evidence type="ECO:0000256" key="5">
    <source>
        <dbReference type="PIRSR" id="PIRSR600888-1"/>
    </source>
</evidence>
<dbReference type="CDD" id="cd00438">
    <property type="entry name" value="cupin_RmlC"/>
    <property type="match status" value="1"/>
</dbReference>
<dbReference type="AlphaFoldDB" id="A0A1S7LJF4"/>
<gene>
    <name evidence="8" type="primary">rmlC</name>
    <name evidence="8" type="ORF">MAGMO_2076</name>
</gene>
<proteinExistence type="inferred from homology"/>
<comment type="similarity">
    <text evidence="7">Belongs to the dTDP-4-dehydrorhamnose 3,5-epimerase family.</text>
</comment>
<feature type="site" description="Participates in a stacking interaction with the thymidine ring of dTDP-4-oxo-6-deoxyglucose" evidence="6">
    <location>
        <position position="138"/>
    </location>
</feature>
<dbReference type="InterPro" id="IPR000888">
    <property type="entry name" value="RmlC-like"/>
</dbReference>
<protein>
    <recommendedName>
        <fullName evidence="4 7">dTDP-4-dehydrorhamnose 3,5-epimerase</fullName>
        <ecNumber evidence="3 7">5.1.3.13</ecNumber>
    </recommendedName>
    <alternativeName>
        <fullName evidence="7">Thymidine diphospho-4-keto-rhamnose 3,5-epimerase</fullName>
    </alternativeName>
</protein>
<dbReference type="SUPFAM" id="SSF51182">
    <property type="entry name" value="RmlC-like cupins"/>
    <property type="match status" value="1"/>
</dbReference>
<accession>A0A1S7LJF4</accession>
<dbReference type="Gene3D" id="2.60.120.10">
    <property type="entry name" value="Jelly Rolls"/>
    <property type="match status" value="1"/>
</dbReference>
<dbReference type="PANTHER" id="PTHR21047">
    <property type="entry name" value="DTDP-6-DEOXY-D-GLUCOSE-3,5 EPIMERASE"/>
    <property type="match status" value="1"/>
</dbReference>
<evidence type="ECO:0000256" key="4">
    <source>
        <dbReference type="ARBA" id="ARBA00019595"/>
    </source>
</evidence>
<evidence type="ECO:0000313" key="8">
    <source>
        <dbReference type="EMBL" id="CRH06247.1"/>
    </source>
</evidence>
<dbReference type="PANTHER" id="PTHR21047:SF2">
    <property type="entry name" value="THYMIDINE DIPHOSPHO-4-KETO-RHAMNOSE 3,5-EPIMERASE"/>
    <property type="match status" value="1"/>
</dbReference>
<comment type="catalytic activity">
    <reaction evidence="1 7">
        <text>dTDP-4-dehydro-6-deoxy-alpha-D-glucose = dTDP-4-dehydro-beta-L-rhamnose</text>
        <dbReference type="Rhea" id="RHEA:16969"/>
        <dbReference type="ChEBI" id="CHEBI:57649"/>
        <dbReference type="ChEBI" id="CHEBI:62830"/>
        <dbReference type="EC" id="5.1.3.13"/>
    </reaction>
</comment>
<evidence type="ECO:0000256" key="7">
    <source>
        <dbReference type="RuleBase" id="RU364069"/>
    </source>
</evidence>
<organism evidence="8">
    <name type="scientific">Magnetococcus massalia (strain MO-1)</name>
    <dbReference type="NCBI Taxonomy" id="451514"/>
    <lineage>
        <taxon>Bacteria</taxon>
        <taxon>Pseudomonadati</taxon>
        <taxon>Pseudomonadota</taxon>
        <taxon>Magnetococcia</taxon>
        <taxon>Magnetococcales</taxon>
        <taxon>Magnetococcaceae</taxon>
        <taxon>Magnetococcus</taxon>
    </lineage>
</organism>
<comment type="function">
    <text evidence="2 7">Catalyzes the epimerization of the C3' and C5'positions of dTDP-6-deoxy-D-xylo-4-hexulose, forming dTDP-6-deoxy-L-lyxo-4-hexulose.</text>
</comment>